<dbReference type="GO" id="GO:0022857">
    <property type="term" value="F:transmembrane transporter activity"/>
    <property type="evidence" value="ECO:0007669"/>
    <property type="project" value="InterPro"/>
</dbReference>
<dbReference type="GO" id="GO:0043190">
    <property type="term" value="C:ATP-binding cassette (ABC) transporter complex"/>
    <property type="evidence" value="ECO:0007669"/>
    <property type="project" value="InterPro"/>
</dbReference>
<dbReference type="KEGG" id="hjo:AY555_01915"/>
<dbReference type="EMBL" id="CP014525">
    <property type="protein sequence ID" value="AMW34135.1"/>
    <property type="molecule type" value="Genomic_DNA"/>
</dbReference>
<keyword evidence="4" id="KW-1185">Reference proteome</keyword>
<feature type="domain" description="ABC-type glycine betaine transport system substrate-binding" evidence="2">
    <location>
        <begin position="45"/>
        <end position="313"/>
    </location>
</feature>
<feature type="chain" id="PRO_5044368577" description="ABC-type glycine betaine transport system substrate-binding domain-containing protein" evidence="1">
    <location>
        <begin position="27"/>
        <end position="332"/>
    </location>
</feature>
<accession>A0A143DBN5</accession>
<dbReference type="Gene3D" id="3.40.190.10">
    <property type="entry name" value="Periplasmic binding protein-like II"/>
    <property type="match status" value="1"/>
</dbReference>
<evidence type="ECO:0000313" key="4">
    <source>
        <dbReference type="Proteomes" id="UP000076066"/>
    </source>
</evidence>
<evidence type="ECO:0000313" key="3">
    <source>
        <dbReference type="EMBL" id="AMW34135.1"/>
    </source>
</evidence>
<organism evidence="3 4">
    <name type="scientific">Haematospirillum jordaniae</name>
    <dbReference type="NCBI Taxonomy" id="1549855"/>
    <lineage>
        <taxon>Bacteria</taxon>
        <taxon>Pseudomonadati</taxon>
        <taxon>Pseudomonadota</taxon>
        <taxon>Alphaproteobacteria</taxon>
        <taxon>Rhodospirillales</taxon>
        <taxon>Novispirillaceae</taxon>
        <taxon>Haematospirillum</taxon>
    </lineage>
</organism>
<keyword evidence="1" id="KW-0732">Signal</keyword>
<reference evidence="3 4" key="1">
    <citation type="submission" date="2016-02" db="EMBL/GenBank/DDBJ databases">
        <title>Complete Genome of H5569, the type strain of the newly described species Haematospirillium jordaniae.</title>
        <authorList>
            <person name="Nicholson A.C."/>
            <person name="Humrighouse B.W."/>
            <person name="Loparov V."/>
            <person name="McQuiston J.R."/>
        </authorList>
    </citation>
    <scope>NUCLEOTIDE SEQUENCE [LARGE SCALE GENOMIC DNA]</scope>
    <source>
        <strain evidence="3 4">H5569</strain>
    </source>
</reference>
<sequence length="332" mass="36444">MLKALFCLSGSAVVVLGILVHQVAFAADPEGHELEAIPAGVATIEEQFQVRIVAEGLRRLGYHVPAVSEANYPQAHKAVADGHAHWSANHWDPLHQSFFDAAGGERSIVRAGNLVKDSMQGYLIDRKTAEEYNITDLSQLRDPRIATLFDVDGDGKSDLTGCNVGWGCALEIKRHIEEQGLGAAISQKQGDYFTMMMDVVARYNAGKPILYYAWTPLWVSAVLVPGKDSRWLTVGGGSTERTPSPAPGAIDTGFAVNTQMILANKRWLEQNPAAERFFSQVAIDAAEISSQNMRMRSGESSSEDIDRHVQHWIRTHEKEFNAWIEAASKTAS</sequence>
<dbReference type="RefSeq" id="WP_066132711.1">
    <property type="nucleotide sequence ID" value="NZ_CP014525.1"/>
</dbReference>
<dbReference type="OrthoDB" id="9786266at2"/>
<dbReference type="STRING" id="1549855.AY555_01915"/>
<dbReference type="SUPFAM" id="SSF53850">
    <property type="entry name" value="Periplasmic binding protein-like II"/>
    <property type="match status" value="1"/>
</dbReference>
<protein>
    <recommendedName>
        <fullName evidence="2">ABC-type glycine betaine transport system substrate-binding domain-containing protein</fullName>
    </recommendedName>
</protein>
<dbReference type="Gene3D" id="3.40.190.100">
    <property type="entry name" value="Glycine betaine-binding periplasmic protein, domain 2"/>
    <property type="match status" value="1"/>
</dbReference>
<evidence type="ECO:0000256" key="1">
    <source>
        <dbReference type="SAM" id="SignalP"/>
    </source>
</evidence>
<dbReference type="GeneID" id="53315909"/>
<gene>
    <name evidence="3" type="ORF">AY555_01915</name>
</gene>
<name>A0A143DBN5_9PROT</name>
<dbReference type="AlphaFoldDB" id="A0A143DBN5"/>
<dbReference type="InterPro" id="IPR007210">
    <property type="entry name" value="ABC_Gly_betaine_transp_sub-bd"/>
</dbReference>
<evidence type="ECO:0000259" key="2">
    <source>
        <dbReference type="Pfam" id="PF04069"/>
    </source>
</evidence>
<feature type="signal peptide" evidence="1">
    <location>
        <begin position="1"/>
        <end position="26"/>
    </location>
</feature>
<dbReference type="Proteomes" id="UP000076066">
    <property type="component" value="Chromosome"/>
</dbReference>
<proteinExistence type="predicted"/>
<dbReference type="NCBIfam" id="NF008334">
    <property type="entry name" value="PRK11119.1"/>
    <property type="match status" value="1"/>
</dbReference>
<dbReference type="Pfam" id="PF04069">
    <property type="entry name" value="OpuAC"/>
    <property type="match status" value="1"/>
</dbReference>